<proteinExistence type="predicted"/>
<dbReference type="Proteomes" id="UP001156682">
    <property type="component" value="Unassembled WGS sequence"/>
</dbReference>
<organism evidence="1 2">
    <name type="scientific">Marinospirillum insulare</name>
    <dbReference type="NCBI Taxonomy" id="217169"/>
    <lineage>
        <taxon>Bacteria</taxon>
        <taxon>Pseudomonadati</taxon>
        <taxon>Pseudomonadota</taxon>
        <taxon>Gammaproteobacteria</taxon>
        <taxon>Oceanospirillales</taxon>
        <taxon>Oceanospirillaceae</taxon>
        <taxon>Marinospirillum</taxon>
    </lineage>
</organism>
<accession>A0ABQ5ZYC1</accession>
<sequence length="139" mass="16022">MLVGEWRCTQKLEPEEGLTLTVNYIQLFTAQRNFTLDGSMEIEFNMPEMKQMFGGDTLNYLFEGSGSWITQPKRLIIKTENTNMTPNSPLAQQMHDAGIMDMNDLQEMQSEDEFIINSLSKNSLKLTHLEEEFTAECTR</sequence>
<name>A0ABQ5ZYC1_9GAMM</name>
<protein>
    <recommendedName>
        <fullName evidence="3">THAP4-like heme-binding beta-barrel domain-containing protein</fullName>
    </recommendedName>
</protein>
<keyword evidence="2" id="KW-1185">Reference proteome</keyword>
<comment type="caution">
    <text evidence="1">The sequence shown here is derived from an EMBL/GenBank/DDBJ whole genome shotgun (WGS) entry which is preliminary data.</text>
</comment>
<evidence type="ECO:0000313" key="1">
    <source>
        <dbReference type="EMBL" id="GLR62879.1"/>
    </source>
</evidence>
<gene>
    <name evidence="1" type="ORF">GCM10007878_03140</name>
</gene>
<evidence type="ECO:0008006" key="3">
    <source>
        <dbReference type="Google" id="ProtNLM"/>
    </source>
</evidence>
<dbReference type="EMBL" id="BSOR01000006">
    <property type="protein sequence ID" value="GLR62879.1"/>
    <property type="molecule type" value="Genomic_DNA"/>
</dbReference>
<reference evidence="2" key="1">
    <citation type="journal article" date="2019" name="Int. J. Syst. Evol. Microbiol.">
        <title>The Global Catalogue of Microorganisms (GCM) 10K type strain sequencing project: providing services to taxonomists for standard genome sequencing and annotation.</title>
        <authorList>
            <consortium name="The Broad Institute Genomics Platform"/>
            <consortium name="The Broad Institute Genome Sequencing Center for Infectious Disease"/>
            <person name="Wu L."/>
            <person name="Ma J."/>
        </authorList>
    </citation>
    <scope>NUCLEOTIDE SEQUENCE [LARGE SCALE GENOMIC DNA]</scope>
    <source>
        <strain evidence="2">NBRC 100033</strain>
    </source>
</reference>
<evidence type="ECO:0000313" key="2">
    <source>
        <dbReference type="Proteomes" id="UP001156682"/>
    </source>
</evidence>